<dbReference type="Proteomes" id="UP000005868">
    <property type="component" value="Chromosome"/>
</dbReference>
<keyword evidence="9" id="KW-1185">Reference proteome</keyword>
<keyword evidence="1 5" id="KW-1003">Cell membrane</keyword>
<dbReference type="eggNOG" id="COG0849">
    <property type="taxonomic scope" value="Bacteria"/>
</dbReference>
<reference evidence="8 9" key="2">
    <citation type="journal article" date="2012" name="Stand. Genomic Sci.">
        <title>Genome sequence of the moderately thermophilic, amino-acid-degrading and sulfur-reducing bacterium Thermovirga lienii type strain (Cas60314(T)).</title>
        <authorList>
            <person name="Goker M."/>
            <person name="Saunders E."/>
            <person name="Lapidus A."/>
            <person name="Nolan M."/>
            <person name="Lucas S."/>
            <person name="Hammon N."/>
            <person name="Deshpande S."/>
            <person name="Cheng J.F."/>
            <person name="Han C."/>
            <person name="Tapia R."/>
            <person name="Goodwin L.A."/>
            <person name="Pitluck S."/>
            <person name="Liolios K."/>
            <person name="Mavromatis K."/>
            <person name="Pagani I."/>
            <person name="Ivanova N."/>
            <person name="Mikhailova N."/>
            <person name="Pati A."/>
            <person name="Chen A."/>
            <person name="Palaniappan K."/>
            <person name="Land M."/>
            <person name="Chang Y.J."/>
            <person name="Jeffries C.D."/>
            <person name="Brambilla E.M."/>
            <person name="Rohde M."/>
            <person name="Spring S."/>
            <person name="Detter J.C."/>
            <person name="Woyke T."/>
            <person name="Bristow J."/>
            <person name="Eisen J.A."/>
            <person name="Markowitz V."/>
            <person name="Hugenholtz P."/>
            <person name="Kyrpides N.C."/>
            <person name="Klenk H.P."/>
        </authorList>
    </citation>
    <scope>NUCLEOTIDE SEQUENCE [LARGE SCALE GENOMIC DNA]</scope>
    <source>
        <strain evidence="9">ATCC BAA-1197 / DSM 17291 / Cas60314</strain>
    </source>
</reference>
<dbReference type="InterPro" id="IPR043129">
    <property type="entry name" value="ATPase_NBD"/>
</dbReference>
<dbReference type="KEGG" id="tli:Tlie_0982"/>
<dbReference type="AlphaFoldDB" id="G7VA15"/>
<protein>
    <recommendedName>
        <fullName evidence="5 6">Cell division protein FtsA</fullName>
    </recommendedName>
</protein>
<dbReference type="Pfam" id="PF02491">
    <property type="entry name" value="SHS2_FTSA"/>
    <property type="match status" value="1"/>
</dbReference>
<dbReference type="InterPro" id="IPR050696">
    <property type="entry name" value="FtsA/MreB"/>
</dbReference>
<dbReference type="PANTHER" id="PTHR32432:SF4">
    <property type="entry name" value="CELL DIVISION PROTEIN FTSA"/>
    <property type="match status" value="1"/>
</dbReference>
<dbReference type="EMBL" id="CP003096">
    <property type="protein sequence ID" value="AER66715.1"/>
    <property type="molecule type" value="Genomic_DNA"/>
</dbReference>
<proteinExistence type="inferred from homology"/>
<evidence type="ECO:0000256" key="2">
    <source>
        <dbReference type="ARBA" id="ARBA00022618"/>
    </source>
</evidence>
<evidence type="ECO:0000256" key="4">
    <source>
        <dbReference type="ARBA" id="ARBA00023306"/>
    </source>
</evidence>
<evidence type="ECO:0000256" key="3">
    <source>
        <dbReference type="ARBA" id="ARBA00023136"/>
    </source>
</evidence>
<dbReference type="Gene3D" id="3.30.420.40">
    <property type="match status" value="2"/>
</dbReference>
<comment type="subcellular location">
    <subcellularLocation>
        <location evidence="5">Cell inner membrane</location>
        <topology evidence="5">Peripheral membrane protein</topology>
        <orientation evidence="5">Cytoplasmic side</orientation>
    </subcellularLocation>
    <text evidence="5">Localizes to the Z ring in an FtsZ-dependent manner. Targeted to the membrane through a conserved C-terminal amphipathic helix.</text>
</comment>
<keyword evidence="5" id="KW-0997">Cell inner membrane</keyword>
<evidence type="ECO:0000313" key="8">
    <source>
        <dbReference type="EMBL" id="AER66715.1"/>
    </source>
</evidence>
<reference evidence="9" key="1">
    <citation type="submission" date="2011-10" db="EMBL/GenBank/DDBJ databases">
        <title>The complete genome of chromosome of Thermovirga lienii DSM 17291.</title>
        <authorList>
            <consortium name="US DOE Joint Genome Institute (JGI-PGF)"/>
            <person name="Lucas S."/>
            <person name="Copeland A."/>
            <person name="Lapidus A."/>
            <person name="Glavina del Rio T."/>
            <person name="Dalin E."/>
            <person name="Tice H."/>
            <person name="Bruce D."/>
            <person name="Goodwin L."/>
            <person name="Pitluck S."/>
            <person name="Peters L."/>
            <person name="Mikhailova N."/>
            <person name="Saunders E."/>
            <person name="Kyrpides N."/>
            <person name="Mavromatis K."/>
            <person name="Ivanova N."/>
            <person name="Last F.I."/>
            <person name="Brettin T."/>
            <person name="Detter J.C."/>
            <person name="Han C."/>
            <person name="Larimer F."/>
            <person name="Land M."/>
            <person name="Hauser L."/>
            <person name="Markowitz V."/>
            <person name="Cheng J.-F."/>
            <person name="Hugenholtz P."/>
            <person name="Woyke T."/>
            <person name="Wu D."/>
            <person name="Spring S."/>
            <person name="Schroeder M."/>
            <person name="Brambilla E.-M."/>
            <person name="Klenk H.-P."/>
            <person name="Eisen J.A."/>
        </authorList>
    </citation>
    <scope>NUCLEOTIDE SEQUENCE [LARGE SCALE GENOMIC DNA]</scope>
    <source>
        <strain evidence="9">ATCC BAA-1197 / DSM 17291 / Cas60314</strain>
    </source>
</reference>
<accession>G7VA15</accession>
<keyword evidence="4 5" id="KW-0131">Cell cycle</keyword>
<sequence length="444" mass="48863">MKKKEKHKEIIAGVDIGTKAIKLIVAEKRDRDIYVLDLRKTPSKGVSKGKVTDPPSVVEAIRSILDETERNLGFPIESAYVIYGGTSIKVHDKKAEVTLEEKRRKIVFSDVKEAVSSVLEDFGDVSNIIHVIPVNYGVDDEWGIEKPVGKDGSLLKSELLVVEGNKEEITLASSCAEKAGLKIKGLLHKAAISPLGCFSSKPGEIVLYLDIGAGTTTASLFKGNRVLWLGAYPIGGNHITSDLSYVLGIPLEKAEALKKIVSLIEPEENLDDELEFDLDGERAVCRVGDVLEIIKTRLEELFVDLILKDLKTRMPMDSLSSSSLSRIVLSGGVSKTEGLKVFLKDICGVPVEMGVPSSNFMENWREPENVSLAGLINYIVAQETRPYTILDNCLSGSSLTFGEEDTVFSSQVAEKVRKAKQKRLKGQQIKKVIDTFKRTIKELF</sequence>
<dbReference type="HAMAP" id="MF_02033">
    <property type="entry name" value="FtsA"/>
    <property type="match status" value="1"/>
</dbReference>
<gene>
    <name evidence="5" type="primary">ftsA</name>
    <name evidence="8" type="ordered locus">Tlie_0982</name>
</gene>
<name>G7VA15_THELD</name>
<evidence type="ECO:0000256" key="6">
    <source>
        <dbReference type="PIRNR" id="PIRNR003101"/>
    </source>
</evidence>
<keyword evidence="2 5" id="KW-0132">Cell division</keyword>
<dbReference type="SMART" id="SM00842">
    <property type="entry name" value="FtsA"/>
    <property type="match status" value="1"/>
</dbReference>
<keyword evidence="3 5" id="KW-0472">Membrane</keyword>
<dbReference type="GO" id="GO:0009898">
    <property type="term" value="C:cytoplasmic side of plasma membrane"/>
    <property type="evidence" value="ECO:0007669"/>
    <property type="project" value="UniProtKB-UniRule"/>
</dbReference>
<evidence type="ECO:0000256" key="1">
    <source>
        <dbReference type="ARBA" id="ARBA00022475"/>
    </source>
</evidence>
<dbReference type="HOGENOM" id="CLU_037850_1_1_0"/>
<evidence type="ECO:0000259" key="7">
    <source>
        <dbReference type="SMART" id="SM00842"/>
    </source>
</evidence>
<dbReference type="PANTHER" id="PTHR32432">
    <property type="entry name" value="CELL DIVISION PROTEIN FTSA-RELATED"/>
    <property type="match status" value="1"/>
</dbReference>
<organism evidence="8 9">
    <name type="scientific">Thermovirga lienii (strain ATCC BAA-1197 / DSM 17291 / Cas60314)</name>
    <dbReference type="NCBI Taxonomy" id="580340"/>
    <lineage>
        <taxon>Bacteria</taxon>
        <taxon>Thermotogati</taxon>
        <taxon>Synergistota</taxon>
        <taxon>Synergistia</taxon>
        <taxon>Synergistales</taxon>
        <taxon>Thermovirgaceae</taxon>
        <taxon>Thermovirga</taxon>
    </lineage>
</organism>
<comment type="function">
    <text evidence="5 6">Cell division protein that is involved in the assembly of the Z ring. May serve as a membrane anchor for the Z ring.</text>
</comment>
<dbReference type="PIRSF" id="PIRSF003101">
    <property type="entry name" value="FtsA"/>
    <property type="match status" value="1"/>
</dbReference>
<dbReference type="GO" id="GO:0043093">
    <property type="term" value="P:FtsZ-dependent cytokinesis"/>
    <property type="evidence" value="ECO:0007669"/>
    <property type="project" value="UniProtKB-UniRule"/>
</dbReference>
<dbReference type="Pfam" id="PF14450">
    <property type="entry name" value="FtsA"/>
    <property type="match status" value="1"/>
</dbReference>
<comment type="similarity">
    <text evidence="5 6">Belongs to the FtsA/MreB family.</text>
</comment>
<dbReference type="NCBIfam" id="TIGR01174">
    <property type="entry name" value="ftsA"/>
    <property type="match status" value="1"/>
</dbReference>
<dbReference type="STRING" id="580340.Tlie_0982"/>
<dbReference type="GO" id="GO:0032153">
    <property type="term" value="C:cell division site"/>
    <property type="evidence" value="ECO:0007669"/>
    <property type="project" value="UniProtKB-UniRule"/>
</dbReference>
<dbReference type="OrthoDB" id="9768127at2"/>
<comment type="subunit">
    <text evidence="5">Self-interacts. Interacts with FtsZ.</text>
</comment>
<dbReference type="SUPFAM" id="SSF53067">
    <property type="entry name" value="Actin-like ATPase domain"/>
    <property type="match status" value="2"/>
</dbReference>
<evidence type="ECO:0000313" key="9">
    <source>
        <dbReference type="Proteomes" id="UP000005868"/>
    </source>
</evidence>
<feature type="domain" description="SHS2" evidence="7">
    <location>
        <begin position="11"/>
        <end position="191"/>
    </location>
</feature>
<evidence type="ECO:0000256" key="5">
    <source>
        <dbReference type="HAMAP-Rule" id="MF_02033"/>
    </source>
</evidence>
<dbReference type="InterPro" id="IPR003494">
    <property type="entry name" value="SHS2_FtsA"/>
</dbReference>
<dbReference type="InterPro" id="IPR020823">
    <property type="entry name" value="Cell_div_FtsA"/>
</dbReference>